<proteinExistence type="inferred from homology"/>
<dbReference type="RefSeq" id="XP_065670750.1">
    <property type="nucleotide sequence ID" value="XM_065814678.1"/>
</dbReference>
<dbReference type="InterPro" id="IPR003764">
    <property type="entry name" value="GlcNAc_6-P_deAcase"/>
</dbReference>
<dbReference type="PANTHER" id="PTHR11113:SF14">
    <property type="entry name" value="N-ACETYLGLUCOSAMINE-6-PHOSPHATE DEACETYLASE"/>
    <property type="match status" value="1"/>
</dbReference>
<evidence type="ECO:0000256" key="5">
    <source>
        <dbReference type="ARBA" id="ARBA00022801"/>
    </source>
</evidence>
<dbReference type="InterPro" id="IPR011059">
    <property type="entry name" value="Metal-dep_hydrolase_composite"/>
</dbReference>
<accession>A0ABM4D8T5</accession>
<keyword evidence="4" id="KW-0479">Metal-binding</keyword>
<evidence type="ECO:0000256" key="8">
    <source>
        <dbReference type="PIRNR" id="PIRNR038994"/>
    </source>
</evidence>
<keyword evidence="6 8" id="KW-0119">Carbohydrate metabolism</keyword>
<evidence type="ECO:0000256" key="7">
    <source>
        <dbReference type="ARBA" id="ARBA00047647"/>
    </source>
</evidence>
<comment type="similarity">
    <text evidence="1 8">Belongs to the metallo-dependent hydrolases superfamily. NagA family.</text>
</comment>
<keyword evidence="10" id="KW-1185">Reference proteome</keyword>
<gene>
    <name evidence="11" type="primary">LOC100199223</name>
</gene>
<dbReference type="PIRSF" id="PIRSF038994">
    <property type="entry name" value="NagA"/>
    <property type="match status" value="1"/>
</dbReference>
<organism evidence="10 11">
    <name type="scientific">Hydra vulgaris</name>
    <name type="common">Hydra</name>
    <name type="synonym">Hydra attenuata</name>
    <dbReference type="NCBI Taxonomy" id="6087"/>
    <lineage>
        <taxon>Eukaryota</taxon>
        <taxon>Metazoa</taxon>
        <taxon>Cnidaria</taxon>
        <taxon>Hydrozoa</taxon>
        <taxon>Hydroidolina</taxon>
        <taxon>Anthoathecata</taxon>
        <taxon>Aplanulata</taxon>
        <taxon>Hydridae</taxon>
        <taxon>Hydra</taxon>
    </lineage>
</organism>
<dbReference type="SUPFAM" id="SSF51556">
    <property type="entry name" value="Metallo-dependent hydrolases"/>
    <property type="match status" value="1"/>
</dbReference>
<evidence type="ECO:0000256" key="3">
    <source>
        <dbReference type="ARBA" id="ARBA00018029"/>
    </source>
</evidence>
<evidence type="ECO:0000256" key="2">
    <source>
        <dbReference type="ARBA" id="ARBA00011899"/>
    </source>
</evidence>
<dbReference type="InterPro" id="IPR032466">
    <property type="entry name" value="Metal_Hydrolase"/>
</dbReference>
<feature type="domain" description="Amidohydrolase-related" evidence="9">
    <location>
        <begin position="69"/>
        <end position="406"/>
    </location>
</feature>
<dbReference type="CDD" id="cd00854">
    <property type="entry name" value="NagA"/>
    <property type="match status" value="1"/>
</dbReference>
<dbReference type="Gene3D" id="2.30.40.10">
    <property type="entry name" value="Urease, subunit C, domain 1"/>
    <property type="match status" value="1"/>
</dbReference>
<evidence type="ECO:0000256" key="4">
    <source>
        <dbReference type="ARBA" id="ARBA00022723"/>
    </source>
</evidence>
<evidence type="ECO:0000313" key="10">
    <source>
        <dbReference type="Proteomes" id="UP001652625"/>
    </source>
</evidence>
<evidence type="ECO:0000259" key="9">
    <source>
        <dbReference type="Pfam" id="PF01979"/>
    </source>
</evidence>
<dbReference type="Proteomes" id="UP001652625">
    <property type="component" value="Chromosome 12"/>
</dbReference>
<reference evidence="11" key="1">
    <citation type="submission" date="2025-08" db="UniProtKB">
        <authorList>
            <consortium name="RefSeq"/>
        </authorList>
    </citation>
    <scope>IDENTIFICATION</scope>
</reference>
<evidence type="ECO:0000256" key="6">
    <source>
        <dbReference type="ARBA" id="ARBA00023277"/>
    </source>
</evidence>
<protein>
    <recommendedName>
        <fullName evidence="3 8">N-acetylglucosamine-6-phosphate deacetylase</fullName>
        <ecNumber evidence="2 8">3.5.1.25</ecNumber>
    </recommendedName>
</protein>
<dbReference type="Gene3D" id="3.20.20.140">
    <property type="entry name" value="Metal-dependent hydrolases"/>
    <property type="match status" value="1"/>
</dbReference>
<dbReference type="EC" id="3.5.1.25" evidence="2 8"/>
<dbReference type="NCBIfam" id="TIGR00221">
    <property type="entry name" value="nagA"/>
    <property type="match status" value="1"/>
</dbReference>
<dbReference type="GeneID" id="100199223"/>
<evidence type="ECO:0000313" key="11">
    <source>
        <dbReference type="RefSeq" id="XP_065670750.1"/>
    </source>
</evidence>
<dbReference type="InterPro" id="IPR006680">
    <property type="entry name" value="Amidohydro-rel"/>
</dbReference>
<sequence>MSNISETTFCNFKNGSHLLVQFINCRILYQKKIIKEDFWVKDGKILNPEKIFFDEKVLADIQIDCKSMIIAPGYIDTQLNGGFGYDFSSNIESLEAGLNIVSKGILKYGVTSFCPTLVTSPANIYRQALPILMKRKGSRNGAEILGAHCEGPFINIEKRGAHDPNFIKSDANGGIQVLELTYGSLDNIAIITVAPELSGIVDCIPSLVERNIVVSIGHSTACLSQSEVAVSQGASFITHLFNAMLPFHHRDPGMVGLLTSDVTKKTVFYGMITDGIHTHPTALRIAYQSHPKGIVITTDAIAALGLSPGIYKLGTMSVEISEKDAKIAGTNTLAGSVCSMDRCVYNFKQQTNCSLVEAIEAATLHPAQLLGISDRKGTLDFNTDADFIFLDDQLNVHATFIAGDLVWNSEQMSHLSKIYN</sequence>
<dbReference type="Pfam" id="PF01979">
    <property type="entry name" value="Amidohydro_1"/>
    <property type="match status" value="1"/>
</dbReference>
<dbReference type="PANTHER" id="PTHR11113">
    <property type="entry name" value="N-ACETYLGLUCOSAMINE-6-PHOSPHATE DEACETYLASE"/>
    <property type="match status" value="1"/>
</dbReference>
<dbReference type="SUPFAM" id="SSF51338">
    <property type="entry name" value="Composite domain of metallo-dependent hydrolases"/>
    <property type="match status" value="1"/>
</dbReference>
<comment type="catalytic activity">
    <reaction evidence="7 8">
        <text>N-acetyl-D-glucosamine 6-phosphate + H2O = D-glucosamine 6-phosphate + acetate</text>
        <dbReference type="Rhea" id="RHEA:22936"/>
        <dbReference type="ChEBI" id="CHEBI:15377"/>
        <dbReference type="ChEBI" id="CHEBI:30089"/>
        <dbReference type="ChEBI" id="CHEBI:57513"/>
        <dbReference type="ChEBI" id="CHEBI:58725"/>
        <dbReference type="EC" id="3.5.1.25"/>
    </reaction>
</comment>
<evidence type="ECO:0000256" key="1">
    <source>
        <dbReference type="ARBA" id="ARBA00010716"/>
    </source>
</evidence>
<keyword evidence="5 8" id="KW-0378">Hydrolase</keyword>
<name>A0ABM4D8T5_HYDVU</name>